<accession>A0ABT1CB90</accession>
<dbReference type="EC" id="4.1.2.25" evidence="6"/>
<evidence type="ECO:0000259" key="7">
    <source>
        <dbReference type="SMART" id="SM00905"/>
    </source>
</evidence>
<evidence type="ECO:0000256" key="3">
    <source>
        <dbReference type="ARBA" id="ARBA00005708"/>
    </source>
</evidence>
<comment type="pathway">
    <text evidence="2 6">Cofactor biosynthesis; tetrahydrofolate biosynthesis; 2-amino-4-hydroxy-6-hydroxymethyl-7,8-dihydropteridine diphosphate from 7,8-dihydroneopterin triphosphate: step 3/4.</text>
</comment>
<dbReference type="NCBIfam" id="TIGR00525">
    <property type="entry name" value="folB"/>
    <property type="match status" value="1"/>
</dbReference>
<dbReference type="PANTHER" id="PTHR42844">
    <property type="entry name" value="DIHYDRONEOPTERIN ALDOLASE 1-RELATED"/>
    <property type="match status" value="1"/>
</dbReference>
<comment type="catalytic activity">
    <reaction evidence="1 6">
        <text>7,8-dihydroneopterin = 6-hydroxymethyl-7,8-dihydropterin + glycolaldehyde</text>
        <dbReference type="Rhea" id="RHEA:10540"/>
        <dbReference type="ChEBI" id="CHEBI:17001"/>
        <dbReference type="ChEBI" id="CHEBI:17071"/>
        <dbReference type="ChEBI" id="CHEBI:44841"/>
        <dbReference type="EC" id="4.1.2.25"/>
    </reaction>
</comment>
<organism evidence="8 9">
    <name type="scientific">Mesorhizobium liriopis</name>
    <dbReference type="NCBI Taxonomy" id="2953882"/>
    <lineage>
        <taxon>Bacteria</taxon>
        <taxon>Pseudomonadati</taxon>
        <taxon>Pseudomonadota</taxon>
        <taxon>Alphaproteobacteria</taxon>
        <taxon>Hyphomicrobiales</taxon>
        <taxon>Phyllobacteriaceae</taxon>
        <taxon>Mesorhizobium</taxon>
    </lineage>
</organism>
<dbReference type="SMART" id="SM00905">
    <property type="entry name" value="FolB"/>
    <property type="match status" value="1"/>
</dbReference>
<evidence type="ECO:0000256" key="4">
    <source>
        <dbReference type="ARBA" id="ARBA00022909"/>
    </source>
</evidence>
<evidence type="ECO:0000256" key="5">
    <source>
        <dbReference type="ARBA" id="ARBA00023239"/>
    </source>
</evidence>
<dbReference type="CDD" id="cd00534">
    <property type="entry name" value="DHNA_DHNTPE"/>
    <property type="match status" value="1"/>
</dbReference>
<reference evidence="8 9" key="1">
    <citation type="submission" date="2022-06" db="EMBL/GenBank/DDBJ databases">
        <title>Mesorhizobium sp. strain RP14 Genome sequencing and assembly.</title>
        <authorList>
            <person name="Kim I."/>
        </authorList>
    </citation>
    <scope>NUCLEOTIDE SEQUENCE [LARGE SCALE GENOMIC DNA]</scope>
    <source>
        <strain evidence="9">RP14(2022)</strain>
    </source>
</reference>
<keyword evidence="9" id="KW-1185">Reference proteome</keyword>
<name>A0ABT1CB90_9HYPH</name>
<evidence type="ECO:0000313" key="9">
    <source>
        <dbReference type="Proteomes" id="UP001205906"/>
    </source>
</evidence>
<dbReference type="InterPro" id="IPR043133">
    <property type="entry name" value="GTP-CH-I_C/QueF"/>
</dbReference>
<dbReference type="NCBIfam" id="TIGR00526">
    <property type="entry name" value="folB_dom"/>
    <property type="match status" value="1"/>
</dbReference>
<dbReference type="Pfam" id="PF02152">
    <property type="entry name" value="FolB"/>
    <property type="match status" value="1"/>
</dbReference>
<evidence type="ECO:0000313" key="8">
    <source>
        <dbReference type="EMBL" id="MCO6052092.1"/>
    </source>
</evidence>
<dbReference type="SUPFAM" id="SSF55620">
    <property type="entry name" value="Tetrahydrobiopterin biosynthesis enzymes-like"/>
    <property type="match status" value="1"/>
</dbReference>
<dbReference type="InterPro" id="IPR006156">
    <property type="entry name" value="Dihydroneopterin_aldolase"/>
</dbReference>
<gene>
    <name evidence="8" type="primary">folB</name>
    <name evidence="8" type="ORF">NGM99_20095</name>
</gene>
<comment type="function">
    <text evidence="6">Catalyzes the conversion of 7,8-dihydroneopterin to 6-hydroxymethyl-7,8-dihydropterin.</text>
</comment>
<feature type="domain" description="Dihydroneopterin aldolase/epimerase" evidence="7">
    <location>
        <begin position="4"/>
        <end position="117"/>
    </location>
</feature>
<dbReference type="RefSeq" id="WP_252822285.1">
    <property type="nucleotide sequence ID" value="NZ_JAMXQS010000010.1"/>
</dbReference>
<dbReference type="GO" id="GO:0004150">
    <property type="term" value="F:dihydroneopterin aldolase activity"/>
    <property type="evidence" value="ECO:0007669"/>
    <property type="project" value="UniProtKB-EC"/>
</dbReference>
<dbReference type="Proteomes" id="UP001205906">
    <property type="component" value="Unassembled WGS sequence"/>
</dbReference>
<dbReference type="InterPro" id="IPR006157">
    <property type="entry name" value="FolB_dom"/>
</dbReference>
<dbReference type="PANTHER" id="PTHR42844:SF1">
    <property type="entry name" value="DIHYDRONEOPTERIN ALDOLASE 1-RELATED"/>
    <property type="match status" value="1"/>
</dbReference>
<evidence type="ECO:0000256" key="1">
    <source>
        <dbReference type="ARBA" id="ARBA00001353"/>
    </source>
</evidence>
<proteinExistence type="inferred from homology"/>
<evidence type="ECO:0000256" key="6">
    <source>
        <dbReference type="RuleBase" id="RU362079"/>
    </source>
</evidence>
<comment type="similarity">
    <text evidence="3 6">Belongs to the DHNA family.</text>
</comment>
<keyword evidence="5 6" id="KW-0456">Lyase</keyword>
<dbReference type="EMBL" id="JAMXQS010000010">
    <property type="protein sequence ID" value="MCO6052092.1"/>
    <property type="molecule type" value="Genomic_DNA"/>
</dbReference>
<dbReference type="Gene3D" id="3.30.1130.10">
    <property type="match status" value="1"/>
</dbReference>
<evidence type="ECO:0000256" key="2">
    <source>
        <dbReference type="ARBA" id="ARBA00005013"/>
    </source>
</evidence>
<comment type="caution">
    <text evidence="8">The sequence shown here is derived from an EMBL/GenBank/DDBJ whole genome shotgun (WGS) entry which is preliminary data.</text>
</comment>
<protein>
    <recommendedName>
        <fullName evidence="6">7,8-dihydroneopterin aldolase</fullName>
        <ecNumber evidence="6">4.1.2.25</ecNumber>
    </recommendedName>
</protein>
<sequence>MYVIRLKNCAFHARHGVLKEEASLGQRFFVDAELHVDAPMALESDKVEDTVHYGHVFDLIEKIVTNERFDLIEALAYAVGGQVLSQFPATKAVTITIRKPSVPIAGILDHAEVSVTLP</sequence>
<keyword evidence="4 6" id="KW-0289">Folate biosynthesis</keyword>